<dbReference type="EMBL" id="RSCE01000002">
    <property type="protein sequence ID" value="RSH86517.1"/>
    <property type="molecule type" value="Genomic_DNA"/>
</dbReference>
<organism evidence="2 3">
    <name type="scientific">Apiotrichum porosum</name>
    <dbReference type="NCBI Taxonomy" id="105984"/>
    <lineage>
        <taxon>Eukaryota</taxon>
        <taxon>Fungi</taxon>
        <taxon>Dikarya</taxon>
        <taxon>Basidiomycota</taxon>
        <taxon>Agaricomycotina</taxon>
        <taxon>Tremellomycetes</taxon>
        <taxon>Trichosporonales</taxon>
        <taxon>Trichosporonaceae</taxon>
        <taxon>Apiotrichum</taxon>
    </lineage>
</organism>
<dbReference type="Proteomes" id="UP000279236">
    <property type="component" value="Unassembled WGS sequence"/>
</dbReference>
<feature type="compositionally biased region" description="Polar residues" evidence="1">
    <location>
        <begin position="115"/>
        <end position="127"/>
    </location>
</feature>
<feature type="region of interest" description="Disordered" evidence="1">
    <location>
        <begin position="489"/>
        <end position="545"/>
    </location>
</feature>
<evidence type="ECO:0000256" key="1">
    <source>
        <dbReference type="SAM" id="MobiDB-lite"/>
    </source>
</evidence>
<feature type="compositionally biased region" description="Pro residues" evidence="1">
    <location>
        <begin position="667"/>
        <end position="679"/>
    </location>
</feature>
<feature type="compositionally biased region" description="Pro residues" evidence="1">
    <location>
        <begin position="581"/>
        <end position="602"/>
    </location>
</feature>
<dbReference type="GeneID" id="39589325"/>
<reference evidence="2 3" key="1">
    <citation type="submission" date="2018-11" db="EMBL/GenBank/DDBJ databases">
        <title>Genome sequence of Apiotrichum porosum DSM 27194.</title>
        <authorList>
            <person name="Aliyu H."/>
            <person name="Gorte O."/>
            <person name="Ochsenreither K."/>
        </authorList>
    </citation>
    <scope>NUCLEOTIDE SEQUENCE [LARGE SCALE GENOMIC DNA]</scope>
    <source>
        <strain evidence="2 3">DSM 27194</strain>
    </source>
</reference>
<dbReference type="RefSeq" id="XP_028479302.1">
    <property type="nucleotide sequence ID" value="XM_028620330.1"/>
</dbReference>
<feature type="compositionally biased region" description="Low complexity" evidence="1">
    <location>
        <begin position="99"/>
        <end position="114"/>
    </location>
</feature>
<dbReference type="OrthoDB" id="2586335at2759"/>
<dbReference type="AlphaFoldDB" id="A0A427Y5Z1"/>
<feature type="compositionally biased region" description="Polar residues" evidence="1">
    <location>
        <begin position="46"/>
        <end position="79"/>
    </location>
</feature>
<comment type="caution">
    <text evidence="2">The sequence shown here is derived from an EMBL/GenBank/DDBJ whole genome shotgun (WGS) entry which is preliminary data.</text>
</comment>
<evidence type="ECO:0000313" key="3">
    <source>
        <dbReference type="Proteomes" id="UP000279236"/>
    </source>
</evidence>
<gene>
    <name evidence="2" type="ORF">EHS24_004782</name>
</gene>
<proteinExistence type="predicted"/>
<evidence type="ECO:0000313" key="2">
    <source>
        <dbReference type="EMBL" id="RSH86517.1"/>
    </source>
</evidence>
<feature type="compositionally biased region" description="Polar residues" evidence="1">
    <location>
        <begin position="136"/>
        <end position="149"/>
    </location>
</feature>
<feature type="region of interest" description="Disordered" evidence="1">
    <location>
        <begin position="99"/>
        <end position="170"/>
    </location>
</feature>
<feature type="region of interest" description="Disordered" evidence="1">
    <location>
        <begin position="561"/>
        <end position="684"/>
    </location>
</feature>
<feature type="compositionally biased region" description="Low complexity" evidence="1">
    <location>
        <begin position="520"/>
        <end position="532"/>
    </location>
</feature>
<accession>A0A427Y5Z1</accession>
<feature type="region of interest" description="Disordered" evidence="1">
    <location>
        <begin position="1"/>
        <end position="79"/>
    </location>
</feature>
<protein>
    <submittedName>
        <fullName evidence="2">Uncharacterized protein</fullName>
    </submittedName>
</protein>
<sequence>MISLPGPSQPFFADDYTVATPPETVPASPTDKALNPDSVPPIMTLSPPSRSSSMATPTLTPIQTRNRSQSNASGGISPTSIMTSSGLIMSLQAATGSTSSLLSTRSLPSPSQSQFNRGPSTPVTPGSSLADPTAGSPAQSPTDLMSSTASKRSSGPRPPTPPSASRTGQYNTFESCMEGGIKHETQSAACGHKGEAAGNHLVRAGALFASALGYKPNSAWATLRRATVLLHLSTHSTPSVAIDHLREARSLLVGLTVGAPHSLSAREELAAVCTRLSCLLHAREDAADDPVEVWEGEVGRFACEALEALEEVAAERMDRARTLRRDAFEGEAPALADMFITLAQSAGAVAALATDADTVDEHAELAEHALDQAANMATVAAAAKVRPATVSAALITRVQLASGRAAAERLRNMFLLGVAVDEDDFAALIADMTLLVNETRERAARLKGSKGAAAASQAFEAVRQLGDTKVLYANILRCVWRGRRNSIPGYLPSEPSTPLTPGLSRANSLTGVPSLDRSRPSSLSSSNISIESPPIPELPEPGDEVDADVTVVPSPVSKIVVTPSPVNTLPPVVPPKRTGRAPPPPPLQLNRPPPLPLPPLPPLNSAALLTPRTPLSPLNPSSVGGLARRTSDLHNGSQRPRLARATTSFSNHLPSPRWHSPISPAGSPGPAPTHPLPSPPRRRLSSMFRPLNAWERKPSYQAIPTLASLASANNYVPISDDAQYGELARTAWTMLGGALKHYKLALTLLSQSDAGERARAKSEVLAAIAAASLFRAALGPRLSHMYSVHNHAHPVAPSEKDGPAALLSTAEVYATWAAREVGWSFLIEGTKGAEAADHRTGSWEADEAGKRAVLLTLRVWWFRATAEPSSSDSDGVSAAEADGERQVIKEAKASVEAVVKRLRDLEGVGYGDVARFAAHIFKNEGDVDPTETLFWRSVKRILRGGEGDVLPA</sequence>
<name>A0A427Y5Z1_9TREE</name>
<keyword evidence="3" id="KW-1185">Reference proteome</keyword>
<feature type="compositionally biased region" description="Polar residues" evidence="1">
    <location>
        <begin position="494"/>
        <end position="511"/>
    </location>
</feature>